<dbReference type="PANTHER" id="PTHR24221">
    <property type="entry name" value="ATP-BINDING CASSETTE SUB-FAMILY B"/>
    <property type="match status" value="1"/>
</dbReference>
<feature type="transmembrane region" description="Helical" evidence="7">
    <location>
        <begin position="47"/>
        <end position="68"/>
    </location>
</feature>
<dbReference type="InterPro" id="IPR003439">
    <property type="entry name" value="ABC_transporter-like_ATP-bd"/>
</dbReference>
<feature type="transmembrane region" description="Helical" evidence="7">
    <location>
        <begin position="147"/>
        <end position="165"/>
    </location>
</feature>
<keyword evidence="6 7" id="KW-0472">Membrane</keyword>
<dbReference type="Pfam" id="PF00005">
    <property type="entry name" value="ABC_tran"/>
    <property type="match status" value="1"/>
</dbReference>
<evidence type="ECO:0000256" key="1">
    <source>
        <dbReference type="ARBA" id="ARBA00004651"/>
    </source>
</evidence>
<comment type="subcellular location">
    <subcellularLocation>
        <location evidence="1">Cell membrane</location>
        <topology evidence="1">Multi-pass membrane protein</topology>
    </subcellularLocation>
</comment>
<sequence length="525" mass="59403">MGTIFRHISKTKLFFYLLFSLLYSLQGLVTSFLIQGAGKVDVNDNRMILTFGLSGVLLFVFIYACMYVNNILARAIIEEFNVLISKKAIETFYQRTLQYSPSELNSFLAQDIPMFWQEYLAPLIIYPIFGLSILASVFYLLIQHIQLGLMFTVGGFLMIIPQFIFHKMLKRRGEELSKARENSMASITDFTKGIDTIRSSQASHQFSAHVLDAIKNTERKQYHYFISHNLVMFWTGPLKGIGLVIPLMIGLFLMRTTSLTLTTLLAMMTASMNLISPLQQLLEGTSSLQSSTAIRDKVVSILQLSDGFTEVEEKNVEGRKLCIDIDHLSKSFGEKNLFQQLSLNIPFGKKVLLTGASGSGKSTLFKLLSGEDTEFSGTISFESENGMSFKPSYDCVSVIHQKPYIFKGSLRDNVTLFQDFSDSSIIDVLQKVNLLKEVGNNLELYLDGQNLSGGQMMKLELARALLRLKPILLVDEVTASLDDTNAKEIRQLIYSQDCTIIEIAHKFNKDNYDEVIKLEDYRFRD</sequence>
<dbReference type="Proteomes" id="UP000249634">
    <property type="component" value="Chromosome 1"/>
</dbReference>
<dbReference type="SMART" id="SM00382">
    <property type="entry name" value="AAA"/>
    <property type="match status" value="1"/>
</dbReference>
<dbReference type="SUPFAM" id="SSF52540">
    <property type="entry name" value="P-loop containing nucleoside triphosphate hydrolases"/>
    <property type="match status" value="1"/>
</dbReference>
<dbReference type="EC" id="3.6.3.-" evidence="10"/>
<feature type="domain" description="ABC transmembrane type-1" evidence="9">
    <location>
        <begin position="13"/>
        <end position="290"/>
    </location>
</feature>
<dbReference type="AlphaFoldDB" id="A0A2X3WNJ5"/>
<dbReference type="EMBL" id="LS483339">
    <property type="protein sequence ID" value="SQF25431.1"/>
    <property type="molecule type" value="Genomic_DNA"/>
</dbReference>
<dbReference type="PANTHER" id="PTHR24221:SF654">
    <property type="entry name" value="ATP-BINDING CASSETTE SUB-FAMILY B MEMBER 6"/>
    <property type="match status" value="1"/>
</dbReference>
<feature type="transmembrane region" description="Helical" evidence="7">
    <location>
        <begin position="230"/>
        <end position="253"/>
    </location>
</feature>
<dbReference type="PROSITE" id="PS00211">
    <property type="entry name" value="ABC_TRANSPORTER_1"/>
    <property type="match status" value="1"/>
</dbReference>
<dbReference type="InterPro" id="IPR027417">
    <property type="entry name" value="P-loop_NTPase"/>
</dbReference>
<dbReference type="Gene3D" id="3.40.50.300">
    <property type="entry name" value="P-loop containing nucleotide triphosphate hydrolases"/>
    <property type="match status" value="1"/>
</dbReference>
<organism evidence="10 11">
    <name type="scientific">Streptococcus thermophilus</name>
    <dbReference type="NCBI Taxonomy" id="1308"/>
    <lineage>
        <taxon>Bacteria</taxon>
        <taxon>Bacillati</taxon>
        <taxon>Bacillota</taxon>
        <taxon>Bacilli</taxon>
        <taxon>Lactobacillales</taxon>
        <taxon>Streptococcaceae</taxon>
        <taxon>Streptococcus</taxon>
    </lineage>
</organism>
<evidence type="ECO:0000256" key="2">
    <source>
        <dbReference type="ARBA" id="ARBA00022692"/>
    </source>
</evidence>
<dbReference type="SUPFAM" id="SSF90123">
    <property type="entry name" value="ABC transporter transmembrane region"/>
    <property type="match status" value="1"/>
</dbReference>
<feature type="transmembrane region" description="Helical" evidence="7">
    <location>
        <begin position="119"/>
        <end position="141"/>
    </location>
</feature>
<evidence type="ECO:0000259" key="9">
    <source>
        <dbReference type="PROSITE" id="PS50929"/>
    </source>
</evidence>
<name>A0A2X3WNJ5_STRTR</name>
<evidence type="ECO:0000256" key="5">
    <source>
        <dbReference type="ARBA" id="ARBA00022989"/>
    </source>
</evidence>
<keyword evidence="4 10" id="KW-0067">ATP-binding</keyword>
<dbReference type="GO" id="GO:0034040">
    <property type="term" value="F:ATPase-coupled lipid transmembrane transporter activity"/>
    <property type="evidence" value="ECO:0007669"/>
    <property type="project" value="TreeGrafter"/>
</dbReference>
<dbReference type="InterPro" id="IPR011527">
    <property type="entry name" value="ABC1_TM_dom"/>
</dbReference>
<dbReference type="PROSITE" id="PS50929">
    <property type="entry name" value="ABC_TM1F"/>
    <property type="match status" value="1"/>
</dbReference>
<keyword evidence="2 7" id="KW-0812">Transmembrane</keyword>
<evidence type="ECO:0000256" key="7">
    <source>
        <dbReference type="SAM" id="Phobius"/>
    </source>
</evidence>
<dbReference type="Gene3D" id="1.20.1560.10">
    <property type="entry name" value="ABC transporter type 1, transmembrane domain"/>
    <property type="match status" value="1"/>
</dbReference>
<evidence type="ECO:0000313" key="10">
    <source>
        <dbReference type="EMBL" id="SQF25431.1"/>
    </source>
</evidence>
<dbReference type="InterPro" id="IPR003593">
    <property type="entry name" value="AAA+_ATPase"/>
</dbReference>
<dbReference type="Pfam" id="PF00664">
    <property type="entry name" value="ABC_membrane"/>
    <property type="match status" value="1"/>
</dbReference>
<dbReference type="PROSITE" id="PS50893">
    <property type="entry name" value="ABC_TRANSPORTER_2"/>
    <property type="match status" value="1"/>
</dbReference>
<evidence type="ECO:0000313" key="11">
    <source>
        <dbReference type="Proteomes" id="UP000249634"/>
    </source>
</evidence>
<protein>
    <submittedName>
        <fullName evidence="10">ABC transport ATP-binding protein/permease</fullName>
        <ecNumber evidence="10">3.6.3.-</ecNumber>
    </submittedName>
</protein>
<accession>A0A2X3WNJ5</accession>
<dbReference type="InterPro" id="IPR036640">
    <property type="entry name" value="ABC1_TM_sf"/>
</dbReference>
<dbReference type="InterPro" id="IPR017871">
    <property type="entry name" value="ABC_transporter-like_CS"/>
</dbReference>
<keyword evidence="5 7" id="KW-1133">Transmembrane helix</keyword>
<dbReference type="InterPro" id="IPR039421">
    <property type="entry name" value="Type_1_exporter"/>
</dbReference>
<reference evidence="10 11" key="1">
    <citation type="submission" date="2018-06" db="EMBL/GenBank/DDBJ databases">
        <authorList>
            <consortium name="Pathogen Informatics"/>
            <person name="Doyle S."/>
        </authorList>
    </citation>
    <scope>NUCLEOTIDE SEQUENCE [LARGE SCALE GENOMIC DNA]</scope>
    <source>
        <strain evidence="10 11">NCTC12958</strain>
    </source>
</reference>
<dbReference type="GO" id="GO:0140359">
    <property type="term" value="F:ABC-type transporter activity"/>
    <property type="evidence" value="ECO:0007669"/>
    <property type="project" value="InterPro"/>
</dbReference>
<dbReference type="GO" id="GO:0005886">
    <property type="term" value="C:plasma membrane"/>
    <property type="evidence" value="ECO:0007669"/>
    <property type="project" value="UniProtKB-SubCell"/>
</dbReference>
<dbReference type="RefSeq" id="WP_100273505.1">
    <property type="nucleotide sequence ID" value="NZ_BPPS01000024.1"/>
</dbReference>
<evidence type="ECO:0000256" key="3">
    <source>
        <dbReference type="ARBA" id="ARBA00022741"/>
    </source>
</evidence>
<keyword evidence="10" id="KW-0378">Hydrolase</keyword>
<evidence type="ECO:0000256" key="6">
    <source>
        <dbReference type="ARBA" id="ARBA00023136"/>
    </source>
</evidence>
<keyword evidence="3" id="KW-0547">Nucleotide-binding</keyword>
<dbReference type="GO" id="GO:0005524">
    <property type="term" value="F:ATP binding"/>
    <property type="evidence" value="ECO:0007669"/>
    <property type="project" value="UniProtKB-KW"/>
</dbReference>
<evidence type="ECO:0000256" key="4">
    <source>
        <dbReference type="ARBA" id="ARBA00022840"/>
    </source>
</evidence>
<gene>
    <name evidence="10" type="primary">bmrA</name>
    <name evidence="10" type="ORF">NCTC12958_01633</name>
</gene>
<feature type="domain" description="ABC transporter" evidence="8">
    <location>
        <begin position="323"/>
        <end position="524"/>
    </location>
</feature>
<feature type="transmembrane region" description="Helical" evidence="7">
    <location>
        <begin position="13"/>
        <end position="35"/>
    </location>
</feature>
<evidence type="ECO:0000259" key="8">
    <source>
        <dbReference type="PROSITE" id="PS50893"/>
    </source>
</evidence>
<dbReference type="GO" id="GO:0016887">
    <property type="term" value="F:ATP hydrolysis activity"/>
    <property type="evidence" value="ECO:0007669"/>
    <property type="project" value="InterPro"/>
</dbReference>
<proteinExistence type="predicted"/>